<feature type="compositionally biased region" description="Basic residues" evidence="1">
    <location>
        <begin position="409"/>
        <end position="421"/>
    </location>
</feature>
<dbReference type="Pfam" id="PF01593">
    <property type="entry name" value="Amino_oxidase"/>
    <property type="match status" value="1"/>
</dbReference>
<dbReference type="OMA" id="WNGAISA"/>
<dbReference type="PANTHER" id="PTHR42923">
    <property type="entry name" value="PROTOPORPHYRINOGEN OXIDASE"/>
    <property type="match status" value="1"/>
</dbReference>
<protein>
    <recommendedName>
        <fullName evidence="2">Amine oxidase domain-containing protein</fullName>
    </recommendedName>
</protein>
<keyword evidence="4" id="KW-1185">Reference proteome</keyword>
<name>C9SA10_VERA1</name>
<dbReference type="InterPro" id="IPR050464">
    <property type="entry name" value="Zeta_carotene_desat/Oxidored"/>
</dbReference>
<evidence type="ECO:0000313" key="3">
    <source>
        <dbReference type="EMBL" id="EEY16223.1"/>
    </source>
</evidence>
<dbReference type="GeneID" id="9532616"/>
<dbReference type="InterPro" id="IPR036188">
    <property type="entry name" value="FAD/NAD-bd_sf"/>
</dbReference>
<dbReference type="PANTHER" id="PTHR42923:SF42">
    <property type="entry name" value="AMINE OXIDASE DOMAIN-CONTAINING PROTEIN"/>
    <property type="match status" value="1"/>
</dbReference>
<gene>
    <name evidence="3" type="ORF">VDBG_02332</name>
</gene>
<dbReference type="Proteomes" id="UP000008698">
    <property type="component" value="Unassembled WGS sequence"/>
</dbReference>
<dbReference type="OrthoDB" id="5977668at2759"/>
<dbReference type="GO" id="GO:0016491">
    <property type="term" value="F:oxidoreductase activity"/>
    <property type="evidence" value="ECO:0007669"/>
    <property type="project" value="InterPro"/>
</dbReference>
<dbReference type="RefSeq" id="XP_003008144.1">
    <property type="nucleotide sequence ID" value="XM_003008098.1"/>
</dbReference>
<reference evidence="4" key="1">
    <citation type="journal article" date="2011" name="PLoS Pathog.">
        <title>Comparative genomics yields insights into niche adaptation of plant vascular wilt pathogens.</title>
        <authorList>
            <person name="Klosterman S.J."/>
            <person name="Subbarao K.V."/>
            <person name="Kang S."/>
            <person name="Veronese P."/>
            <person name="Gold S.E."/>
            <person name="Thomma B.P.H.J."/>
            <person name="Chen Z."/>
            <person name="Henrissat B."/>
            <person name="Lee Y.-H."/>
            <person name="Park J."/>
            <person name="Garcia-Pedrajas M.D."/>
            <person name="Barbara D.J."/>
            <person name="Anchieta A."/>
            <person name="de Jonge R."/>
            <person name="Santhanam P."/>
            <person name="Maruthachalam K."/>
            <person name="Atallah Z."/>
            <person name="Amyotte S.G."/>
            <person name="Paz Z."/>
            <person name="Inderbitzin P."/>
            <person name="Hayes R.J."/>
            <person name="Heiman D.I."/>
            <person name="Young S."/>
            <person name="Zeng Q."/>
            <person name="Engels R."/>
            <person name="Galagan J."/>
            <person name="Cuomo C.A."/>
            <person name="Dobinson K.F."/>
            <person name="Ma L.-J."/>
        </authorList>
    </citation>
    <scope>NUCLEOTIDE SEQUENCE [LARGE SCALE GENOMIC DNA]</scope>
    <source>
        <strain evidence="4">VaMs.102 / ATCC MYA-4576 / FGSC 10136</strain>
    </source>
</reference>
<dbReference type="KEGG" id="val:VDBG_02332"/>
<proteinExistence type="predicted"/>
<dbReference type="SUPFAM" id="SSF51905">
    <property type="entry name" value="FAD/NAD(P)-binding domain"/>
    <property type="match status" value="1"/>
</dbReference>
<dbReference type="AlphaFoldDB" id="C9SA10"/>
<evidence type="ECO:0000313" key="4">
    <source>
        <dbReference type="Proteomes" id="UP000008698"/>
    </source>
</evidence>
<dbReference type="Gene3D" id="3.50.50.60">
    <property type="entry name" value="FAD/NAD(P)-binding domain"/>
    <property type="match status" value="1"/>
</dbReference>
<dbReference type="EMBL" id="DS985215">
    <property type="protein sequence ID" value="EEY16223.1"/>
    <property type="molecule type" value="Genomic_DNA"/>
</dbReference>
<dbReference type="STRING" id="526221.C9SA10"/>
<sequence>MRPPTSRPADNGPPIRVAIIGTGLAGLTTAHLLQSDDQNRYAVTLFEQANGLSFDSASVAVRNEATATVERIDLPMRASAGGYYDNLMRMYAHLGVPLHPVRFLFVFARALADSAAAAAAAVTTSGERTQKQQPVGAAPGTYFVHASNLHQTPPPRPARHSLLRHFLEILFLIVCQLWFSLACFLVQPKEATTTTGTGSTAESLDGYLRRICIPRRYVTHYLLPLMASVSTCSHDDMLAFPASDVVSYKCRSHGQQHFAVCGGVSQVQGRLVRGINDVRLSTRVLAVEPCADREAVLVRSQKLGGTGRGEDEAQEDEFDRVVLAVSPDVAGRLFKPLRSAVERIPVRQVESSILTHAAEAGGAPAHTVVDGYQGVRGCMHHDEGEASPSQVITLRTAVQQDGAPTRRALHAMPQRRRRSARVRSTAAADAKRTAAPQPEFTRTFAERQKNRLVVKQN</sequence>
<dbReference type="Pfam" id="PF13450">
    <property type="entry name" value="NAD_binding_8"/>
    <property type="match status" value="1"/>
</dbReference>
<feature type="domain" description="Amine oxidase" evidence="2">
    <location>
        <begin position="248"/>
        <end position="345"/>
    </location>
</feature>
<dbReference type="eggNOG" id="ENOG502RZ2M">
    <property type="taxonomic scope" value="Eukaryota"/>
</dbReference>
<accession>C9SA10</accession>
<organism evidence="4">
    <name type="scientific">Verticillium alfalfae (strain VaMs.102 / ATCC MYA-4576 / FGSC 10136)</name>
    <name type="common">Verticillium wilt of alfalfa</name>
    <name type="synonym">Verticillium albo-atrum</name>
    <dbReference type="NCBI Taxonomy" id="526221"/>
    <lineage>
        <taxon>Eukaryota</taxon>
        <taxon>Fungi</taxon>
        <taxon>Dikarya</taxon>
        <taxon>Ascomycota</taxon>
        <taxon>Pezizomycotina</taxon>
        <taxon>Sordariomycetes</taxon>
        <taxon>Hypocreomycetidae</taxon>
        <taxon>Glomerellales</taxon>
        <taxon>Plectosphaerellaceae</taxon>
        <taxon>Verticillium</taxon>
    </lineage>
</organism>
<feature type="region of interest" description="Disordered" evidence="1">
    <location>
        <begin position="409"/>
        <end position="439"/>
    </location>
</feature>
<evidence type="ECO:0000256" key="1">
    <source>
        <dbReference type="SAM" id="MobiDB-lite"/>
    </source>
</evidence>
<dbReference type="HOGENOM" id="CLU_028123_3_1_1"/>
<evidence type="ECO:0000259" key="2">
    <source>
        <dbReference type="Pfam" id="PF01593"/>
    </source>
</evidence>
<dbReference type="InterPro" id="IPR002937">
    <property type="entry name" value="Amino_oxidase"/>
</dbReference>